<reference evidence="1" key="1">
    <citation type="submission" date="2018-03" db="EMBL/GenBank/DDBJ databases">
        <authorList>
            <consortium name="Urmite Genomes"/>
        </authorList>
    </citation>
    <scope>NUCLEOTIDE SEQUENCE [LARGE SCALE GENOMIC DNA]</scope>
    <source>
        <strain evidence="1">IHUMI-S29</strain>
    </source>
</reference>
<proteinExistence type="predicted"/>
<sequence>MDFLLYERAKFISHLLKLEHFYKIYEKVPCAALEECKVRIEETKEILQDIDGDIDKEERLIRGEPSTP</sequence>
<dbReference type="Proteomes" id="UP000270547">
    <property type="component" value="Segment"/>
</dbReference>
<protein>
    <submittedName>
        <fullName evidence="1">Uncharacterized protein</fullName>
    </submittedName>
</protein>
<organism evidence="1">
    <name type="scientific">Cedratvirus Zaza IHUMI</name>
    <dbReference type="NCBI Taxonomy" id="2126979"/>
    <lineage>
        <taxon>Viruses</taxon>
        <taxon>Pithoviruses</taxon>
    </lineage>
</organism>
<evidence type="ECO:0000313" key="1">
    <source>
        <dbReference type="EMBL" id="SPN79881.1"/>
    </source>
</evidence>
<accession>A0A2R8FG90</accession>
<name>A0A2R8FG90_9VIRU</name>
<dbReference type="EMBL" id="LT994652">
    <property type="protein sequence ID" value="SPN79881.1"/>
    <property type="molecule type" value="Genomic_DNA"/>
</dbReference>
<gene>
    <name evidence="1" type="ORF">ZAZAV_570</name>
</gene>